<organism evidence="1">
    <name type="scientific">Culex pipiens</name>
    <name type="common">House mosquito</name>
    <dbReference type="NCBI Taxonomy" id="7175"/>
    <lineage>
        <taxon>Eukaryota</taxon>
        <taxon>Metazoa</taxon>
        <taxon>Ecdysozoa</taxon>
        <taxon>Arthropoda</taxon>
        <taxon>Hexapoda</taxon>
        <taxon>Insecta</taxon>
        <taxon>Pterygota</taxon>
        <taxon>Neoptera</taxon>
        <taxon>Endopterygota</taxon>
        <taxon>Diptera</taxon>
        <taxon>Nematocera</taxon>
        <taxon>Culicoidea</taxon>
        <taxon>Culicidae</taxon>
        <taxon>Culicinae</taxon>
        <taxon>Culicini</taxon>
        <taxon>Culex</taxon>
        <taxon>Culex</taxon>
    </lineage>
</organism>
<protein>
    <submittedName>
        <fullName evidence="1">(northern house mosquito) hypothetical protein</fullName>
    </submittedName>
</protein>
<dbReference type="AlphaFoldDB" id="A0A8D8EZ71"/>
<proteinExistence type="predicted"/>
<dbReference type="EMBL" id="HBUE01018902">
    <property type="protein sequence ID" value="CAG6451680.1"/>
    <property type="molecule type" value="Transcribed_RNA"/>
</dbReference>
<sequence>MNEIVHSLDVVFQRLTFLSLHNCNINSTPSTPSSSGLISRKSRPLPSTCRSMVKRVHFSVLFMWPLNSPLHSFFCKWKSRGHRLVFKTTLHVLVEVALLRA</sequence>
<accession>A0A8D8EZ71</accession>
<name>A0A8D8EZ71_CULPI</name>
<reference evidence="1" key="1">
    <citation type="submission" date="2021-05" db="EMBL/GenBank/DDBJ databases">
        <authorList>
            <person name="Alioto T."/>
            <person name="Alioto T."/>
            <person name="Gomez Garrido J."/>
        </authorList>
    </citation>
    <scope>NUCLEOTIDE SEQUENCE</scope>
</reference>
<evidence type="ECO:0000313" key="1">
    <source>
        <dbReference type="EMBL" id="CAG6451680.1"/>
    </source>
</evidence>